<comment type="caution">
    <text evidence="2">The sequence shown here is derived from an EMBL/GenBank/DDBJ whole genome shotgun (WGS) entry which is preliminary data.</text>
</comment>
<gene>
    <name evidence="2" type="ORF">C1706_10145</name>
</gene>
<feature type="transmembrane region" description="Helical" evidence="1">
    <location>
        <begin position="53"/>
        <end position="75"/>
    </location>
</feature>
<dbReference type="Gene3D" id="1.10.1760.20">
    <property type="match status" value="1"/>
</dbReference>
<keyword evidence="1" id="KW-0472">Membrane</keyword>
<feature type="transmembrane region" description="Helical" evidence="1">
    <location>
        <begin position="28"/>
        <end position="47"/>
    </location>
</feature>
<organism evidence="2 3">
    <name type="scientific">Propioniciclava flava</name>
    <dbReference type="NCBI Taxonomy" id="2072026"/>
    <lineage>
        <taxon>Bacteria</taxon>
        <taxon>Bacillati</taxon>
        <taxon>Actinomycetota</taxon>
        <taxon>Actinomycetes</taxon>
        <taxon>Propionibacteriales</taxon>
        <taxon>Propionibacteriaceae</taxon>
        <taxon>Propioniciclava</taxon>
    </lineage>
</organism>
<name>A0A4Q2EH62_9ACTN</name>
<feature type="transmembrane region" description="Helical" evidence="1">
    <location>
        <begin position="87"/>
        <end position="105"/>
    </location>
</feature>
<dbReference type="InterPro" id="IPR017196">
    <property type="entry name" value="ECF_substrate-spec_UCP037395"/>
</dbReference>
<keyword evidence="3" id="KW-1185">Reference proteome</keyword>
<sequence>MSLATRSSSTTRTISAGTSAPRTQARTALLLVVAAAAGLAAFTWPLVWTPGSAVSPLQAPLIFALVLPLILAVVVSDLTGHGMDVKGLAMLGVLAAVGAILRPLGTGTAGMEPVFFLLILGGRAFGPSFGFAQGAITLFASSLLTAGVGPWLPYQMIAAGFVGLGAGLLPRARGGCEIALLACWGFVSAFAYGWLMDFAFWPFGLGTSTQFSFDPAAGPWRNLHVFVLYNMVTSMGWNLGRALTSVVLIVLLGPGLLHILRRAARRAAFAN</sequence>
<evidence type="ECO:0000256" key="1">
    <source>
        <dbReference type="SAM" id="Phobius"/>
    </source>
</evidence>
<dbReference type="OrthoDB" id="5185518at2"/>
<dbReference type="EMBL" id="PPCV01000006">
    <property type="protein sequence ID" value="RXW31892.1"/>
    <property type="molecule type" value="Genomic_DNA"/>
</dbReference>
<accession>A0A4Q2EH62</accession>
<dbReference type="Proteomes" id="UP000290624">
    <property type="component" value="Unassembled WGS sequence"/>
</dbReference>
<keyword evidence="1" id="KW-1133">Transmembrane helix</keyword>
<keyword evidence="1" id="KW-0812">Transmembrane</keyword>
<protein>
    <submittedName>
        <fullName evidence="2">ECF transporter S component</fullName>
    </submittedName>
</protein>
<evidence type="ECO:0000313" key="3">
    <source>
        <dbReference type="Proteomes" id="UP000290624"/>
    </source>
</evidence>
<dbReference type="RefSeq" id="WP_129459112.1">
    <property type="nucleotide sequence ID" value="NZ_PPCV01000006.1"/>
</dbReference>
<feature type="transmembrane region" description="Helical" evidence="1">
    <location>
        <begin position="176"/>
        <end position="195"/>
    </location>
</feature>
<reference evidence="2 3" key="1">
    <citation type="submission" date="2018-01" db="EMBL/GenBank/DDBJ databases">
        <title>Lactibacter flavus gen. nov., sp. nov., a novel bacterium of the family Propionibacteriaceae isolated from raw milk and dairy products.</title>
        <authorList>
            <person name="Wenning M."/>
            <person name="Breitenwieser F."/>
            <person name="Huptas C."/>
            <person name="von Neubeck M."/>
            <person name="Busse H.-J."/>
            <person name="Scherer S."/>
        </authorList>
    </citation>
    <scope>NUCLEOTIDE SEQUENCE [LARGE SCALE GENOMIC DNA]</scope>
    <source>
        <strain evidence="2 3">VG341</strain>
    </source>
</reference>
<proteinExistence type="predicted"/>
<feature type="transmembrane region" description="Helical" evidence="1">
    <location>
        <begin position="239"/>
        <end position="260"/>
    </location>
</feature>
<dbReference type="PIRSF" id="PIRSF037395">
    <property type="entry name" value="UCP037395_ABCper"/>
    <property type="match status" value="1"/>
</dbReference>
<evidence type="ECO:0000313" key="2">
    <source>
        <dbReference type="EMBL" id="RXW31892.1"/>
    </source>
</evidence>
<dbReference type="AlphaFoldDB" id="A0A4Q2EH62"/>